<accession>A0A5B7GCM6</accession>
<evidence type="ECO:0000313" key="2">
    <source>
        <dbReference type="Proteomes" id="UP000324222"/>
    </source>
</evidence>
<gene>
    <name evidence="1" type="ORF">E2C01_048847</name>
</gene>
<sequence>MKQAEMDWTRLHFTRLEWSSDRSPKLKENVVCVRDGTDVFGKRVAGVCNNSPHARQRATDTAARESLTSLAQPYYPNIYCNS</sequence>
<organism evidence="1 2">
    <name type="scientific">Portunus trituberculatus</name>
    <name type="common">Swimming crab</name>
    <name type="synonym">Neptunus trituberculatus</name>
    <dbReference type="NCBI Taxonomy" id="210409"/>
    <lineage>
        <taxon>Eukaryota</taxon>
        <taxon>Metazoa</taxon>
        <taxon>Ecdysozoa</taxon>
        <taxon>Arthropoda</taxon>
        <taxon>Crustacea</taxon>
        <taxon>Multicrustacea</taxon>
        <taxon>Malacostraca</taxon>
        <taxon>Eumalacostraca</taxon>
        <taxon>Eucarida</taxon>
        <taxon>Decapoda</taxon>
        <taxon>Pleocyemata</taxon>
        <taxon>Brachyura</taxon>
        <taxon>Eubrachyura</taxon>
        <taxon>Portunoidea</taxon>
        <taxon>Portunidae</taxon>
        <taxon>Portuninae</taxon>
        <taxon>Portunus</taxon>
    </lineage>
</organism>
<keyword evidence="2" id="KW-1185">Reference proteome</keyword>
<proteinExistence type="predicted"/>
<dbReference type="EMBL" id="VSRR010012738">
    <property type="protein sequence ID" value="MPC54918.1"/>
    <property type="molecule type" value="Genomic_DNA"/>
</dbReference>
<name>A0A5B7GCM6_PORTR</name>
<dbReference type="Proteomes" id="UP000324222">
    <property type="component" value="Unassembled WGS sequence"/>
</dbReference>
<reference evidence="1 2" key="1">
    <citation type="submission" date="2019-05" db="EMBL/GenBank/DDBJ databases">
        <title>Another draft genome of Portunus trituberculatus and its Hox gene families provides insights of decapod evolution.</title>
        <authorList>
            <person name="Jeong J.-H."/>
            <person name="Song I."/>
            <person name="Kim S."/>
            <person name="Choi T."/>
            <person name="Kim D."/>
            <person name="Ryu S."/>
            <person name="Kim W."/>
        </authorList>
    </citation>
    <scope>NUCLEOTIDE SEQUENCE [LARGE SCALE GENOMIC DNA]</scope>
    <source>
        <tissue evidence="1">Muscle</tissue>
    </source>
</reference>
<evidence type="ECO:0000313" key="1">
    <source>
        <dbReference type="EMBL" id="MPC54918.1"/>
    </source>
</evidence>
<comment type="caution">
    <text evidence="1">The sequence shown here is derived from an EMBL/GenBank/DDBJ whole genome shotgun (WGS) entry which is preliminary data.</text>
</comment>
<dbReference type="AlphaFoldDB" id="A0A5B7GCM6"/>
<protein>
    <submittedName>
        <fullName evidence="1">Uncharacterized protein</fullName>
    </submittedName>
</protein>